<dbReference type="HOGENOM" id="CLU_057101_2_1_11"/>
<feature type="transmembrane region" description="Helical" evidence="2">
    <location>
        <begin position="112"/>
        <end position="134"/>
    </location>
</feature>
<feature type="transmembrane region" description="Helical" evidence="2">
    <location>
        <begin position="62"/>
        <end position="80"/>
    </location>
</feature>
<dbReference type="RefSeq" id="WP_015882513.1">
    <property type="nucleotide sequence ID" value="NC_012669.1"/>
</dbReference>
<keyword evidence="2" id="KW-1133">Transmembrane helix</keyword>
<keyword evidence="2" id="KW-0472">Membrane</keyword>
<dbReference type="KEGG" id="bcv:Bcav_2018"/>
<evidence type="ECO:0000256" key="3">
    <source>
        <dbReference type="SAM" id="SignalP"/>
    </source>
</evidence>
<reference evidence="5 6" key="1">
    <citation type="journal article" date="2009" name="Stand. Genomic Sci.">
        <title>Complete genome sequence of Beutenbergia cavernae type strain (HKI 0122).</title>
        <authorList>
            <person name="Land M."/>
            <person name="Pukall R."/>
            <person name="Abt B."/>
            <person name="Goker M."/>
            <person name="Rohde M."/>
            <person name="Glavina Del Rio T."/>
            <person name="Tice H."/>
            <person name="Copeland A."/>
            <person name="Cheng J.F."/>
            <person name="Lucas S."/>
            <person name="Chen F."/>
            <person name="Nolan M."/>
            <person name="Bruce D."/>
            <person name="Goodwin L."/>
            <person name="Pitluck S."/>
            <person name="Ivanova N."/>
            <person name="Mavromatis K."/>
            <person name="Ovchinnikova G."/>
            <person name="Pati A."/>
            <person name="Chen A."/>
            <person name="Palaniappan K."/>
            <person name="Hauser L."/>
            <person name="Chang Y.J."/>
            <person name="Jefferies C.C."/>
            <person name="Saunders E."/>
            <person name="Brettin T."/>
            <person name="Detter J.C."/>
            <person name="Han C."/>
            <person name="Chain P."/>
            <person name="Bristow J."/>
            <person name="Eisen J.A."/>
            <person name="Markowitz V."/>
            <person name="Hugenholtz P."/>
            <person name="Kyrpides N.C."/>
            <person name="Klenk H.P."/>
            <person name="Lapidus A."/>
        </authorList>
    </citation>
    <scope>NUCLEOTIDE SEQUENCE [LARGE SCALE GENOMIC DNA]</scope>
    <source>
        <strain evidence="6">ATCC BAA-8 / DSM 12333 / NBRC 16432</strain>
    </source>
</reference>
<evidence type="ECO:0000259" key="4">
    <source>
        <dbReference type="Pfam" id="PF01478"/>
    </source>
</evidence>
<keyword evidence="2" id="KW-0812">Transmembrane</keyword>
<accession>C5C5T2</accession>
<feature type="transmembrane region" description="Helical" evidence="2">
    <location>
        <begin position="33"/>
        <end position="55"/>
    </location>
</feature>
<feature type="transmembrane region" description="Helical" evidence="2">
    <location>
        <begin position="192"/>
        <end position="216"/>
    </location>
</feature>
<dbReference type="PANTHER" id="PTHR30487:SF0">
    <property type="entry name" value="PREPILIN LEADER PEPTIDASE_N-METHYLTRANSFERASE-RELATED"/>
    <property type="match status" value="1"/>
</dbReference>
<dbReference type="PANTHER" id="PTHR30487">
    <property type="entry name" value="TYPE 4 PREPILIN-LIKE PROTEINS LEADER PEPTIDE-PROCESSING ENZYME"/>
    <property type="match status" value="1"/>
</dbReference>
<keyword evidence="3" id="KW-0732">Signal</keyword>
<dbReference type="InterPro" id="IPR050882">
    <property type="entry name" value="Prepilin_peptidase/N-MTase"/>
</dbReference>
<dbReference type="EMBL" id="CP001618">
    <property type="protein sequence ID" value="ACQ80273.1"/>
    <property type="molecule type" value="Genomic_DNA"/>
</dbReference>
<dbReference type="Proteomes" id="UP000007962">
    <property type="component" value="Chromosome"/>
</dbReference>
<feature type="transmembrane region" description="Helical" evidence="2">
    <location>
        <begin position="86"/>
        <end position="105"/>
    </location>
</feature>
<feature type="domain" description="Prepilin type IV endopeptidase peptidase" evidence="4">
    <location>
        <begin position="66"/>
        <end position="175"/>
    </location>
</feature>
<dbReference type="GO" id="GO:0004190">
    <property type="term" value="F:aspartic-type endopeptidase activity"/>
    <property type="evidence" value="ECO:0007669"/>
    <property type="project" value="InterPro"/>
</dbReference>
<evidence type="ECO:0000256" key="2">
    <source>
        <dbReference type="SAM" id="Phobius"/>
    </source>
</evidence>
<dbReference type="GO" id="GO:0005886">
    <property type="term" value="C:plasma membrane"/>
    <property type="evidence" value="ECO:0007669"/>
    <property type="project" value="TreeGrafter"/>
</dbReference>
<dbReference type="Gene3D" id="1.20.120.1220">
    <property type="match status" value="1"/>
</dbReference>
<evidence type="ECO:0000313" key="5">
    <source>
        <dbReference type="EMBL" id="ACQ80273.1"/>
    </source>
</evidence>
<feature type="signal peptide" evidence="3">
    <location>
        <begin position="1"/>
        <end position="17"/>
    </location>
</feature>
<feature type="chain" id="PRO_5002947436" evidence="3">
    <location>
        <begin position="18"/>
        <end position="217"/>
    </location>
</feature>
<organism evidence="5 6">
    <name type="scientific">Beutenbergia cavernae (strain ATCC BAA-8 / DSM 12333 / CCUG 43141 / JCM 11478 / NBRC 16432 / NCIMB 13614 / HKI 0122)</name>
    <dbReference type="NCBI Taxonomy" id="471853"/>
    <lineage>
        <taxon>Bacteria</taxon>
        <taxon>Bacillati</taxon>
        <taxon>Actinomycetota</taxon>
        <taxon>Actinomycetes</taxon>
        <taxon>Micrococcales</taxon>
        <taxon>Beutenbergiaceae</taxon>
        <taxon>Beutenbergia</taxon>
    </lineage>
</organism>
<dbReference type="eggNOG" id="COG1989">
    <property type="taxonomic scope" value="Bacteria"/>
</dbReference>
<feature type="transmembrane region" description="Helical" evidence="2">
    <location>
        <begin position="154"/>
        <end position="180"/>
    </location>
</feature>
<name>C5C5T2_BEUC1</name>
<comment type="similarity">
    <text evidence="1">Belongs to the peptidase A24 family.</text>
</comment>
<evidence type="ECO:0000313" key="6">
    <source>
        <dbReference type="Proteomes" id="UP000007962"/>
    </source>
</evidence>
<proteinExistence type="inferred from homology"/>
<dbReference type="OrthoDB" id="2087435at2"/>
<sequence>MLVAVCALLGAIGGAFAAPWLGTLSRGRSTTGWFARPVVAAVVGVVAAGAAALVGPRAALPATLVVALAATGAGLVDAAAHRIPNAIVLPAYPLAVVGYAVAALIDGDGAALVRALAGGAICWSLYALLAWVYPPGLGFGDVKLAGLLGIALGWFGWTHLVVGVVGAFVLGGLAALALLVTRRARRSTAIPFGPWMIGGAFVGAAWGPAVLAGLLAA</sequence>
<evidence type="ECO:0000256" key="1">
    <source>
        <dbReference type="ARBA" id="ARBA00005801"/>
    </source>
</evidence>
<dbReference type="AlphaFoldDB" id="C5C5T2"/>
<dbReference type="InterPro" id="IPR000045">
    <property type="entry name" value="Prepilin_IV_endopep_pep"/>
</dbReference>
<gene>
    <name evidence="5" type="ordered locus">Bcav_2018</name>
</gene>
<keyword evidence="6" id="KW-1185">Reference proteome</keyword>
<protein>
    <submittedName>
        <fullName evidence="5">Peptidase A24A prepilin type IV</fullName>
    </submittedName>
</protein>
<dbReference type="STRING" id="471853.Bcav_2018"/>
<dbReference type="Pfam" id="PF01478">
    <property type="entry name" value="Peptidase_A24"/>
    <property type="match status" value="1"/>
</dbReference>
<dbReference type="GO" id="GO:0006465">
    <property type="term" value="P:signal peptide processing"/>
    <property type="evidence" value="ECO:0007669"/>
    <property type="project" value="TreeGrafter"/>
</dbReference>